<dbReference type="Proteomes" id="UP000887574">
    <property type="component" value="Unplaced"/>
</dbReference>
<keyword evidence="2" id="KW-1185">Reference proteome</keyword>
<feature type="compositionally biased region" description="Basic and acidic residues" evidence="1">
    <location>
        <begin position="1"/>
        <end position="17"/>
    </location>
</feature>
<evidence type="ECO:0000313" key="3">
    <source>
        <dbReference type="WBParaSite" id="jg11417"/>
    </source>
</evidence>
<name>A0A915CQ72_9BILA</name>
<dbReference type="AlphaFoldDB" id="A0A915CQ72"/>
<feature type="compositionally biased region" description="Polar residues" evidence="1">
    <location>
        <begin position="18"/>
        <end position="27"/>
    </location>
</feature>
<organism evidence="2 3">
    <name type="scientific">Ditylenchus dipsaci</name>
    <dbReference type="NCBI Taxonomy" id="166011"/>
    <lineage>
        <taxon>Eukaryota</taxon>
        <taxon>Metazoa</taxon>
        <taxon>Ecdysozoa</taxon>
        <taxon>Nematoda</taxon>
        <taxon>Chromadorea</taxon>
        <taxon>Rhabditida</taxon>
        <taxon>Tylenchina</taxon>
        <taxon>Tylenchomorpha</taxon>
        <taxon>Sphaerularioidea</taxon>
        <taxon>Anguinidae</taxon>
        <taxon>Anguininae</taxon>
        <taxon>Ditylenchus</taxon>
    </lineage>
</organism>
<evidence type="ECO:0000313" key="2">
    <source>
        <dbReference type="Proteomes" id="UP000887574"/>
    </source>
</evidence>
<evidence type="ECO:0000256" key="1">
    <source>
        <dbReference type="SAM" id="MobiDB-lite"/>
    </source>
</evidence>
<dbReference type="WBParaSite" id="jg11417">
    <property type="protein sequence ID" value="jg11417"/>
    <property type="gene ID" value="jg11417"/>
</dbReference>
<reference evidence="3" key="1">
    <citation type="submission" date="2022-11" db="UniProtKB">
        <authorList>
            <consortium name="WormBaseParasite"/>
        </authorList>
    </citation>
    <scope>IDENTIFICATION</scope>
</reference>
<sequence>MELAEHYEQYQKEEDMAQTRSRPRNTPTMLDMANLLAMELTKNYGSTSQPFQCVCCALKKTSTYNYYR</sequence>
<protein>
    <submittedName>
        <fullName evidence="3">Uncharacterized protein</fullName>
    </submittedName>
</protein>
<accession>A0A915CQ72</accession>
<proteinExistence type="predicted"/>
<feature type="region of interest" description="Disordered" evidence="1">
    <location>
        <begin position="1"/>
        <end position="27"/>
    </location>
</feature>